<keyword evidence="1" id="KW-0833">Ubl conjugation pathway</keyword>
<dbReference type="InterPro" id="IPR032675">
    <property type="entry name" value="LRR_dom_sf"/>
</dbReference>
<name>A0ABD0YRJ9_9HEMI</name>
<accession>A0ABD0YRJ9</accession>
<reference evidence="3 4" key="1">
    <citation type="submission" date="2024-07" db="EMBL/GenBank/DDBJ databases">
        <title>Chromosome-level genome assembly of the water stick insect Ranatra chinensis (Heteroptera: Nepidae).</title>
        <authorList>
            <person name="Liu X."/>
        </authorList>
    </citation>
    <scope>NUCLEOTIDE SEQUENCE [LARGE SCALE GENOMIC DNA]</scope>
    <source>
        <strain evidence="3">Cailab_2021Rc</strain>
        <tissue evidence="3">Muscle</tissue>
    </source>
</reference>
<dbReference type="InterPro" id="IPR001810">
    <property type="entry name" value="F-box_dom"/>
</dbReference>
<organism evidence="3 4">
    <name type="scientific">Ranatra chinensis</name>
    <dbReference type="NCBI Taxonomy" id="642074"/>
    <lineage>
        <taxon>Eukaryota</taxon>
        <taxon>Metazoa</taxon>
        <taxon>Ecdysozoa</taxon>
        <taxon>Arthropoda</taxon>
        <taxon>Hexapoda</taxon>
        <taxon>Insecta</taxon>
        <taxon>Pterygota</taxon>
        <taxon>Neoptera</taxon>
        <taxon>Paraneoptera</taxon>
        <taxon>Hemiptera</taxon>
        <taxon>Heteroptera</taxon>
        <taxon>Panheteroptera</taxon>
        <taxon>Nepomorpha</taxon>
        <taxon>Nepidae</taxon>
        <taxon>Ranatrinae</taxon>
        <taxon>Ranatra</taxon>
    </lineage>
</organism>
<dbReference type="InterPro" id="IPR006553">
    <property type="entry name" value="Leu-rich_rpt_Cys-con_subtyp"/>
</dbReference>
<proteinExistence type="predicted"/>
<dbReference type="PROSITE" id="PS50181">
    <property type="entry name" value="FBOX"/>
    <property type="match status" value="1"/>
</dbReference>
<dbReference type="InterPro" id="IPR036047">
    <property type="entry name" value="F-box-like_dom_sf"/>
</dbReference>
<evidence type="ECO:0000313" key="4">
    <source>
        <dbReference type="Proteomes" id="UP001558652"/>
    </source>
</evidence>
<evidence type="ECO:0000259" key="2">
    <source>
        <dbReference type="PROSITE" id="PS50181"/>
    </source>
</evidence>
<protein>
    <recommendedName>
        <fullName evidence="2">F-box domain-containing protein</fullName>
    </recommendedName>
</protein>
<dbReference type="EMBL" id="JBFDAA010000004">
    <property type="protein sequence ID" value="KAL1137854.1"/>
    <property type="molecule type" value="Genomic_DNA"/>
</dbReference>
<dbReference type="SMART" id="SM00367">
    <property type="entry name" value="LRR_CC"/>
    <property type="match status" value="5"/>
</dbReference>
<keyword evidence="4" id="KW-1185">Reference proteome</keyword>
<dbReference type="SUPFAM" id="SSF81383">
    <property type="entry name" value="F-box domain"/>
    <property type="match status" value="1"/>
</dbReference>
<evidence type="ECO:0000313" key="3">
    <source>
        <dbReference type="EMBL" id="KAL1137854.1"/>
    </source>
</evidence>
<dbReference type="Pfam" id="PF12937">
    <property type="entry name" value="F-box-like"/>
    <property type="match status" value="1"/>
</dbReference>
<sequence>MVDVRLSLIDNSFQEDNLAITLEQYVQDVVDFSSQYGSDISISYTAYNISGKPSKFPDYGDFPQAFVMRTYGKWWNEAPSCLEPIMPQNNSPIISQDYIGSVVRIWAGDRVGKWKCLWEGEPQVVGHSPRIFSPSIRPIDFPTCLLRLEFDHSRLEYYTELDAVLLPGKPLRQDRKDGKDITSQIKELNLQALSIDVDLTETLNSLSSLTQHYSALLEDINLEMETLSAPVSGLFSKLPDETILAVFKYLDLISLCKCSMVNKHFNRLATDTMLYTQINLKPYWYCVSSYTLKSLEIRCQYLQKLDLSWCGNYRQIFSTNFITFIKNCGKLLTHLRLDCCKFVDNDCIKQIAETCNNIRELTIRNCFKVTAEGFEKLTKLSNIQRLDFYRTYIETEPLVKILKASPHLQHINLGSCVRVSSMDEVAQALGSYNKELVSVDFWKTHSLTPVGVKALSQCSKLEEVDLGWCLGLSIPGDCMTALAVGCPKLQKLFLAALRGIMDRDLLPFVLNCPKLQQIDLLGVRSITPHICLR</sequence>
<dbReference type="PANTHER" id="PTHR13318:SF152">
    <property type="entry name" value="F-BOX_LRR-REPEAT PROTEIN 4"/>
    <property type="match status" value="1"/>
</dbReference>
<dbReference type="Gene3D" id="1.20.1280.50">
    <property type="match status" value="1"/>
</dbReference>
<dbReference type="Gene3D" id="3.80.10.10">
    <property type="entry name" value="Ribonuclease Inhibitor"/>
    <property type="match status" value="2"/>
</dbReference>
<evidence type="ECO:0000256" key="1">
    <source>
        <dbReference type="ARBA" id="ARBA00022786"/>
    </source>
</evidence>
<gene>
    <name evidence="3" type="ORF">AAG570_009550</name>
</gene>
<dbReference type="SMART" id="SM00256">
    <property type="entry name" value="FBOX"/>
    <property type="match status" value="1"/>
</dbReference>
<comment type="caution">
    <text evidence="3">The sequence shown here is derived from an EMBL/GenBank/DDBJ whole genome shotgun (WGS) entry which is preliminary data.</text>
</comment>
<dbReference type="PANTHER" id="PTHR13318">
    <property type="entry name" value="PARTNER OF PAIRED, ISOFORM B-RELATED"/>
    <property type="match status" value="1"/>
</dbReference>
<feature type="domain" description="F-box" evidence="2">
    <location>
        <begin position="232"/>
        <end position="278"/>
    </location>
</feature>
<dbReference type="AlphaFoldDB" id="A0ABD0YRJ9"/>
<dbReference type="Proteomes" id="UP001558652">
    <property type="component" value="Unassembled WGS sequence"/>
</dbReference>
<dbReference type="SUPFAM" id="SSF52047">
    <property type="entry name" value="RNI-like"/>
    <property type="match status" value="1"/>
</dbReference>